<evidence type="ECO:0000256" key="4">
    <source>
        <dbReference type="ARBA" id="ARBA00023242"/>
    </source>
</evidence>
<dbReference type="EMBL" id="RXIC02000184">
    <property type="protein sequence ID" value="KAB1200293.1"/>
    <property type="molecule type" value="Genomic_DNA"/>
</dbReference>
<keyword evidence="3" id="KW-0963">Cytoplasm</keyword>
<feature type="domain" description="WPP" evidence="6">
    <location>
        <begin position="23"/>
        <end position="120"/>
    </location>
</feature>
<evidence type="ECO:0000256" key="1">
    <source>
        <dbReference type="ARBA" id="ARBA00004123"/>
    </source>
</evidence>
<organism evidence="7 8">
    <name type="scientific">Morella rubra</name>
    <name type="common">Chinese bayberry</name>
    <dbReference type="NCBI Taxonomy" id="262757"/>
    <lineage>
        <taxon>Eukaryota</taxon>
        <taxon>Viridiplantae</taxon>
        <taxon>Streptophyta</taxon>
        <taxon>Embryophyta</taxon>
        <taxon>Tracheophyta</taxon>
        <taxon>Spermatophyta</taxon>
        <taxon>Magnoliopsida</taxon>
        <taxon>eudicotyledons</taxon>
        <taxon>Gunneridae</taxon>
        <taxon>Pentapetalae</taxon>
        <taxon>rosids</taxon>
        <taxon>fabids</taxon>
        <taxon>Fagales</taxon>
        <taxon>Myricaceae</taxon>
        <taxon>Morella</taxon>
    </lineage>
</organism>
<dbReference type="Proteomes" id="UP000516437">
    <property type="component" value="Unassembled WGS sequence"/>
</dbReference>
<dbReference type="GO" id="GO:0005737">
    <property type="term" value="C:cytoplasm"/>
    <property type="evidence" value="ECO:0007669"/>
    <property type="project" value="UniProtKB-SubCell"/>
</dbReference>
<sequence length="133" mass="14108">MAEANELNPQVPHETKAPKPNFSFSIWPPSQRIRDAAILRLAQTLSSSSSSIIANSKRYASLTADEASAAACVIEEQALLAAADTAAADDVGGRIEKLGVYAKEISKRALEMLKARAAQVTAEELSPVKPESS</sequence>
<proteinExistence type="predicted"/>
<comment type="caution">
    <text evidence="7">The sequence shown here is derived from an EMBL/GenBank/DDBJ whole genome shotgun (WGS) entry which is preliminary data.</text>
</comment>
<evidence type="ECO:0000313" key="7">
    <source>
        <dbReference type="EMBL" id="KAB1200293.1"/>
    </source>
</evidence>
<evidence type="ECO:0000256" key="3">
    <source>
        <dbReference type="ARBA" id="ARBA00022490"/>
    </source>
</evidence>
<feature type="region of interest" description="Disordered" evidence="5">
    <location>
        <begin position="1"/>
        <end position="23"/>
    </location>
</feature>
<gene>
    <name evidence="7" type="ORF">CJ030_MR0G007678</name>
</gene>
<dbReference type="PANTHER" id="PTHR34362:SF1">
    <property type="entry name" value="WPP DOMAIN-CONTAINING PROTEIN 1-RELATED"/>
    <property type="match status" value="1"/>
</dbReference>
<dbReference type="InterPro" id="IPR025265">
    <property type="entry name" value="WPP_dom"/>
</dbReference>
<protein>
    <submittedName>
        <fullName evidence="7">MFP1 attachment factor 1</fullName>
    </submittedName>
</protein>
<keyword evidence="4" id="KW-0539">Nucleus</keyword>
<dbReference type="OrthoDB" id="1704262at2759"/>
<evidence type="ECO:0000256" key="5">
    <source>
        <dbReference type="SAM" id="MobiDB-lite"/>
    </source>
</evidence>
<accession>A0A6A1UJF9</accession>
<dbReference type="Pfam" id="PF13943">
    <property type="entry name" value="WPP"/>
    <property type="match status" value="1"/>
</dbReference>
<evidence type="ECO:0000259" key="6">
    <source>
        <dbReference type="Pfam" id="PF13943"/>
    </source>
</evidence>
<evidence type="ECO:0000313" key="8">
    <source>
        <dbReference type="Proteomes" id="UP000516437"/>
    </source>
</evidence>
<dbReference type="PANTHER" id="PTHR34362">
    <property type="entry name" value="WPP DOMAIN-CONTAINING PROTEIN 1-RELATED"/>
    <property type="match status" value="1"/>
</dbReference>
<dbReference type="InterPro" id="IPR044692">
    <property type="entry name" value="WPP1/2/3"/>
</dbReference>
<dbReference type="GO" id="GO:0048527">
    <property type="term" value="P:lateral root development"/>
    <property type="evidence" value="ECO:0007669"/>
    <property type="project" value="InterPro"/>
</dbReference>
<reference evidence="7 8" key="1">
    <citation type="journal article" date="2019" name="Plant Biotechnol. J.">
        <title>The red bayberry genome and genetic basis of sex determination.</title>
        <authorList>
            <person name="Jia H.M."/>
            <person name="Jia H.J."/>
            <person name="Cai Q.L."/>
            <person name="Wang Y."/>
            <person name="Zhao H.B."/>
            <person name="Yang W.F."/>
            <person name="Wang G.Y."/>
            <person name="Li Y.H."/>
            <person name="Zhan D.L."/>
            <person name="Shen Y.T."/>
            <person name="Niu Q.F."/>
            <person name="Chang L."/>
            <person name="Qiu J."/>
            <person name="Zhao L."/>
            <person name="Xie H.B."/>
            <person name="Fu W.Y."/>
            <person name="Jin J."/>
            <person name="Li X.W."/>
            <person name="Jiao Y."/>
            <person name="Zhou C.C."/>
            <person name="Tu T."/>
            <person name="Chai C.Y."/>
            <person name="Gao J.L."/>
            <person name="Fan L.J."/>
            <person name="van de Weg E."/>
            <person name="Wang J.Y."/>
            <person name="Gao Z.S."/>
        </authorList>
    </citation>
    <scope>NUCLEOTIDE SEQUENCE [LARGE SCALE GENOMIC DNA]</scope>
    <source>
        <tissue evidence="7">Leaves</tissue>
    </source>
</reference>
<dbReference type="Gene3D" id="1.10.246.200">
    <property type="entry name" value="WPP domain"/>
    <property type="match status" value="1"/>
</dbReference>
<evidence type="ECO:0000256" key="2">
    <source>
        <dbReference type="ARBA" id="ARBA00004496"/>
    </source>
</evidence>
<keyword evidence="8" id="KW-1185">Reference proteome</keyword>
<dbReference type="GO" id="GO:0005634">
    <property type="term" value="C:nucleus"/>
    <property type="evidence" value="ECO:0007669"/>
    <property type="project" value="UniProtKB-SubCell"/>
</dbReference>
<name>A0A6A1UJF9_9ROSI</name>
<dbReference type="InterPro" id="IPR038214">
    <property type="entry name" value="WPP_sf"/>
</dbReference>
<dbReference type="GO" id="GO:0000278">
    <property type="term" value="P:mitotic cell cycle"/>
    <property type="evidence" value="ECO:0007669"/>
    <property type="project" value="InterPro"/>
</dbReference>
<comment type="subcellular location">
    <subcellularLocation>
        <location evidence="2">Cytoplasm</location>
    </subcellularLocation>
    <subcellularLocation>
        <location evidence="1">Nucleus</location>
    </subcellularLocation>
</comment>
<dbReference type="AlphaFoldDB" id="A0A6A1UJF9"/>